<feature type="compositionally biased region" description="Low complexity" evidence="1">
    <location>
        <begin position="138"/>
        <end position="167"/>
    </location>
</feature>
<dbReference type="Proteomes" id="UP001603013">
    <property type="component" value="Unassembled WGS sequence"/>
</dbReference>
<gene>
    <name evidence="3" type="ORF">ACF05T_00115</name>
</gene>
<feature type="chain" id="PRO_5045105193" description="Secreted protein" evidence="2">
    <location>
        <begin position="25"/>
        <end position="167"/>
    </location>
</feature>
<name>A0ABW6Y4D2_9ACTN</name>
<keyword evidence="4" id="KW-1185">Reference proteome</keyword>
<evidence type="ECO:0000256" key="2">
    <source>
        <dbReference type="SAM" id="SignalP"/>
    </source>
</evidence>
<organism evidence="3 4">
    <name type="scientific">Streptomyces lateritius</name>
    <dbReference type="NCBI Taxonomy" id="67313"/>
    <lineage>
        <taxon>Bacteria</taxon>
        <taxon>Bacillati</taxon>
        <taxon>Actinomycetota</taxon>
        <taxon>Actinomycetes</taxon>
        <taxon>Kitasatosporales</taxon>
        <taxon>Streptomycetaceae</taxon>
        <taxon>Streptomyces</taxon>
    </lineage>
</organism>
<feature type="compositionally biased region" description="Pro residues" evidence="1">
    <location>
        <begin position="123"/>
        <end position="135"/>
    </location>
</feature>
<dbReference type="RefSeq" id="WP_391932397.1">
    <property type="nucleotide sequence ID" value="NZ_JBIBSM010000001.1"/>
</dbReference>
<accession>A0ABW6Y4D2</accession>
<protein>
    <recommendedName>
        <fullName evidence="5">Secreted protein</fullName>
    </recommendedName>
</protein>
<evidence type="ECO:0008006" key="5">
    <source>
        <dbReference type="Google" id="ProtNLM"/>
    </source>
</evidence>
<evidence type="ECO:0000256" key="1">
    <source>
        <dbReference type="SAM" id="MobiDB-lite"/>
    </source>
</evidence>
<dbReference type="EMBL" id="JBIBSM010000001">
    <property type="protein sequence ID" value="MFF8274510.1"/>
    <property type="molecule type" value="Genomic_DNA"/>
</dbReference>
<comment type="caution">
    <text evidence="3">The sequence shown here is derived from an EMBL/GenBank/DDBJ whole genome shotgun (WGS) entry which is preliminary data.</text>
</comment>
<evidence type="ECO:0000313" key="4">
    <source>
        <dbReference type="Proteomes" id="UP001603013"/>
    </source>
</evidence>
<proteinExistence type="predicted"/>
<reference evidence="3 4" key="1">
    <citation type="submission" date="2024-10" db="EMBL/GenBank/DDBJ databases">
        <title>The Natural Products Discovery Center: Release of the First 8490 Sequenced Strains for Exploring Actinobacteria Biosynthetic Diversity.</title>
        <authorList>
            <person name="Kalkreuter E."/>
            <person name="Kautsar S.A."/>
            <person name="Yang D."/>
            <person name="Bader C.D."/>
            <person name="Teijaro C.N."/>
            <person name="Fluegel L."/>
            <person name="Davis C.M."/>
            <person name="Simpson J.R."/>
            <person name="Lauterbach L."/>
            <person name="Steele A.D."/>
            <person name="Gui C."/>
            <person name="Meng S."/>
            <person name="Li G."/>
            <person name="Viehrig K."/>
            <person name="Ye F."/>
            <person name="Su P."/>
            <person name="Kiefer A.F."/>
            <person name="Nichols A."/>
            <person name="Cepeda A.J."/>
            <person name="Yan W."/>
            <person name="Fan B."/>
            <person name="Jiang Y."/>
            <person name="Adhikari A."/>
            <person name="Zheng C.-J."/>
            <person name="Schuster L."/>
            <person name="Cowan T.M."/>
            <person name="Smanski M.J."/>
            <person name="Chevrette M.G."/>
            <person name="De Carvalho L.P.S."/>
            <person name="Shen B."/>
        </authorList>
    </citation>
    <scope>NUCLEOTIDE SEQUENCE [LARGE SCALE GENOMIC DNA]</scope>
    <source>
        <strain evidence="3 4">NPDC015755</strain>
    </source>
</reference>
<sequence>MRALHRRAAAFVSAGALLAGIAVAAEVRAASAPPQDPAVPVAAEPENFGASCRTDVEGSRVTAYCHNPYPGTDRVRLHVECDRWWDVDTDSAPVDVAPTAYVRLYGRCWKEVRSAWLTHQPAEKPPGPAEAPPGAGPGEAEAPSNAPGESLSEAPEAPASATPAPGP</sequence>
<feature type="region of interest" description="Disordered" evidence="1">
    <location>
        <begin position="120"/>
        <end position="167"/>
    </location>
</feature>
<evidence type="ECO:0000313" key="3">
    <source>
        <dbReference type="EMBL" id="MFF8274510.1"/>
    </source>
</evidence>
<feature type="signal peptide" evidence="2">
    <location>
        <begin position="1"/>
        <end position="24"/>
    </location>
</feature>
<keyword evidence="2" id="KW-0732">Signal</keyword>